<dbReference type="InterPro" id="IPR023171">
    <property type="entry name" value="Na/H_antiporter_dom_sf"/>
</dbReference>
<name>A0A2M8WUX4_9MICO</name>
<feature type="region of interest" description="Disordered" evidence="12">
    <location>
        <begin position="1"/>
        <end position="22"/>
    </location>
</feature>
<evidence type="ECO:0000256" key="1">
    <source>
        <dbReference type="ARBA" id="ARBA00004429"/>
    </source>
</evidence>
<evidence type="ECO:0000256" key="3">
    <source>
        <dbReference type="ARBA" id="ARBA00022449"/>
    </source>
</evidence>
<comment type="catalytic activity">
    <reaction evidence="11">
        <text>Na(+)(in) + 2 H(+)(out) = Na(+)(out) + 2 H(+)(in)</text>
        <dbReference type="Rhea" id="RHEA:29251"/>
        <dbReference type="ChEBI" id="CHEBI:15378"/>
        <dbReference type="ChEBI" id="CHEBI:29101"/>
    </reaction>
</comment>
<sequence>MGSVAPVSERDSPGIPLTLSAPRPGPPLRVQIRPVAPSLRRFLATEAGGAMLLLVATVAALVWANSPWSASYGTFWGTDAGVHVGRWGLDMTLAEWVNDVGMVAFFLIIALEISREVASGELRDRRTVAVPALGALAGLAVPALVFVAFTAGTPDVHGWGVVMSTDTAFLIGILGLFGPRCPDQLRLFLLTLAVVDDIGAITVMAVFYTPDLVVLPLVLAGVVAVGVLVMRWLGVWRITPYALAGVALWFCVHASGVHATLAGVLLGLLVPTAAARPRQLQDLSRFVRLLELETTAEREHQAELAARAAVPVNERIQRVLHPWSGFVIVPLFALANAGVRLDGETLSSALTSRVAIGVAVALVVGNTIGVFGASWIALRTGLGVLPGRVRESHLLGGAMLCGIGFTISLFVTELAFTDEAVKEQAKIGILAGSLVAAVLGTLVLRFFGERSPLCSPGVEALPASLPTGSWLPPA</sequence>
<feature type="transmembrane region" description="Helical" evidence="11">
    <location>
        <begin position="323"/>
        <end position="342"/>
    </location>
</feature>
<evidence type="ECO:0000256" key="11">
    <source>
        <dbReference type="HAMAP-Rule" id="MF_01844"/>
    </source>
</evidence>
<comment type="function">
    <text evidence="11">Na(+)/H(+) antiporter that extrudes sodium in exchange for external protons.</text>
</comment>
<keyword evidence="10 11" id="KW-0739">Sodium transport</keyword>
<keyword evidence="3 11" id="KW-0050">Antiport</keyword>
<evidence type="ECO:0000256" key="7">
    <source>
        <dbReference type="ARBA" id="ARBA00023053"/>
    </source>
</evidence>
<evidence type="ECO:0000256" key="12">
    <source>
        <dbReference type="SAM" id="MobiDB-lite"/>
    </source>
</evidence>
<dbReference type="HAMAP" id="MF_01844">
    <property type="entry name" value="NhaA"/>
    <property type="match status" value="1"/>
</dbReference>
<dbReference type="EMBL" id="PGTZ01000006">
    <property type="protein sequence ID" value="PJI94714.1"/>
    <property type="molecule type" value="Genomic_DNA"/>
</dbReference>
<comment type="similarity">
    <text evidence="11">Belongs to the NhaA Na(+)/H(+) (TC 2.A.33) antiporter family.</text>
</comment>
<keyword evidence="7 11" id="KW-0915">Sodium</keyword>
<evidence type="ECO:0000256" key="2">
    <source>
        <dbReference type="ARBA" id="ARBA00022448"/>
    </source>
</evidence>
<dbReference type="GO" id="GO:0006885">
    <property type="term" value="P:regulation of pH"/>
    <property type="evidence" value="ECO:0007669"/>
    <property type="project" value="UniProtKB-UniRule"/>
</dbReference>
<dbReference type="Gene3D" id="1.20.1530.10">
    <property type="entry name" value="Na+/H+ antiporter like domain"/>
    <property type="match status" value="1"/>
</dbReference>
<feature type="transmembrane region" description="Helical" evidence="11">
    <location>
        <begin position="189"/>
        <end position="208"/>
    </location>
</feature>
<evidence type="ECO:0000256" key="9">
    <source>
        <dbReference type="ARBA" id="ARBA00023136"/>
    </source>
</evidence>
<dbReference type="InterPro" id="IPR004670">
    <property type="entry name" value="NhaA"/>
</dbReference>
<keyword evidence="8 11" id="KW-0406">Ion transport</keyword>
<dbReference type="PANTHER" id="PTHR30341:SF0">
    <property type="entry name" value="NA(+)_H(+) ANTIPORTER NHAA"/>
    <property type="match status" value="1"/>
</dbReference>
<organism evidence="13 14">
    <name type="scientific">Luteimicrobium subarcticum</name>
    <dbReference type="NCBI Taxonomy" id="620910"/>
    <lineage>
        <taxon>Bacteria</taxon>
        <taxon>Bacillati</taxon>
        <taxon>Actinomycetota</taxon>
        <taxon>Actinomycetes</taxon>
        <taxon>Micrococcales</taxon>
        <taxon>Luteimicrobium</taxon>
    </lineage>
</organism>
<feature type="transmembrane region" description="Helical" evidence="11">
    <location>
        <begin position="42"/>
        <end position="64"/>
    </location>
</feature>
<feature type="transmembrane region" description="Helical" evidence="11">
    <location>
        <begin position="354"/>
        <end position="377"/>
    </location>
</feature>
<feature type="transmembrane region" description="Helical" evidence="11">
    <location>
        <begin position="127"/>
        <end position="150"/>
    </location>
</feature>
<keyword evidence="6 11" id="KW-1133">Transmembrane helix</keyword>
<feature type="transmembrane region" description="Helical" evidence="11">
    <location>
        <begin position="397"/>
        <end position="416"/>
    </location>
</feature>
<dbReference type="GO" id="GO:0005886">
    <property type="term" value="C:plasma membrane"/>
    <property type="evidence" value="ECO:0007669"/>
    <property type="project" value="UniProtKB-SubCell"/>
</dbReference>
<keyword evidence="9 11" id="KW-0472">Membrane</keyword>
<feature type="transmembrane region" description="Helical" evidence="11">
    <location>
        <begin position="96"/>
        <end position="115"/>
    </location>
</feature>
<comment type="caution">
    <text evidence="13">The sequence shown here is derived from an EMBL/GenBank/DDBJ whole genome shotgun (WGS) entry which is preliminary data.</text>
</comment>
<evidence type="ECO:0000256" key="8">
    <source>
        <dbReference type="ARBA" id="ARBA00023065"/>
    </source>
</evidence>
<proteinExistence type="inferred from homology"/>
<gene>
    <name evidence="11" type="primary">nhaA</name>
    <name evidence="13" type="ORF">CLV34_0560</name>
</gene>
<evidence type="ECO:0000313" key="14">
    <source>
        <dbReference type="Proteomes" id="UP000231586"/>
    </source>
</evidence>
<dbReference type="NCBIfam" id="TIGR00773">
    <property type="entry name" value="NhaA"/>
    <property type="match status" value="1"/>
</dbReference>
<evidence type="ECO:0000256" key="5">
    <source>
        <dbReference type="ARBA" id="ARBA00022692"/>
    </source>
</evidence>
<dbReference type="Pfam" id="PF06965">
    <property type="entry name" value="Na_H_antiport_1"/>
    <property type="match status" value="1"/>
</dbReference>
<reference evidence="13 14" key="1">
    <citation type="submission" date="2017-11" db="EMBL/GenBank/DDBJ databases">
        <title>Genomic Encyclopedia of Archaeal and Bacterial Type Strains, Phase II (KMG-II): From Individual Species to Whole Genera.</title>
        <authorList>
            <person name="Goeker M."/>
        </authorList>
    </citation>
    <scope>NUCLEOTIDE SEQUENCE [LARGE SCALE GENOMIC DNA]</scope>
    <source>
        <strain evidence="13 14">DSM 22413</strain>
    </source>
</reference>
<accession>A0A2M8WUX4</accession>
<dbReference type="PANTHER" id="PTHR30341">
    <property type="entry name" value="SODIUM ION/PROTON ANTIPORTER NHAA-RELATED"/>
    <property type="match status" value="1"/>
</dbReference>
<keyword evidence="14" id="KW-1185">Reference proteome</keyword>
<keyword evidence="2 11" id="KW-0813">Transport</keyword>
<comment type="subcellular location">
    <subcellularLocation>
        <location evidence="1">Cell inner membrane</location>
        <topology evidence="1">Multi-pass membrane protein</topology>
    </subcellularLocation>
    <subcellularLocation>
        <location evidence="11">Cell membrane</location>
        <topology evidence="11">Multi-pass membrane protein</topology>
    </subcellularLocation>
</comment>
<evidence type="ECO:0000256" key="4">
    <source>
        <dbReference type="ARBA" id="ARBA00022475"/>
    </source>
</evidence>
<dbReference type="GO" id="GO:0015385">
    <property type="term" value="F:sodium:proton antiporter activity"/>
    <property type="evidence" value="ECO:0007669"/>
    <property type="project" value="UniProtKB-UniRule"/>
</dbReference>
<dbReference type="Proteomes" id="UP000231586">
    <property type="component" value="Unassembled WGS sequence"/>
</dbReference>
<protein>
    <recommendedName>
        <fullName evidence="11">Na(+)/H(+) antiporter NhaA</fullName>
    </recommendedName>
    <alternativeName>
        <fullName evidence="11">Sodium/proton antiporter NhaA</fullName>
    </alternativeName>
</protein>
<keyword evidence="4 11" id="KW-1003">Cell membrane</keyword>
<feature type="transmembrane region" description="Helical" evidence="11">
    <location>
        <begin position="156"/>
        <end position="177"/>
    </location>
</feature>
<evidence type="ECO:0000256" key="10">
    <source>
        <dbReference type="ARBA" id="ARBA00023201"/>
    </source>
</evidence>
<keyword evidence="5 11" id="KW-0812">Transmembrane</keyword>
<evidence type="ECO:0000313" key="13">
    <source>
        <dbReference type="EMBL" id="PJI94714.1"/>
    </source>
</evidence>
<feature type="transmembrane region" description="Helical" evidence="11">
    <location>
        <begin position="428"/>
        <end position="447"/>
    </location>
</feature>
<dbReference type="AlphaFoldDB" id="A0A2M8WUX4"/>
<feature type="transmembrane region" description="Helical" evidence="11">
    <location>
        <begin position="214"/>
        <end position="234"/>
    </location>
</feature>
<evidence type="ECO:0000256" key="6">
    <source>
        <dbReference type="ARBA" id="ARBA00022989"/>
    </source>
</evidence>
<feature type="transmembrane region" description="Helical" evidence="11">
    <location>
        <begin position="246"/>
        <end position="270"/>
    </location>
</feature>